<feature type="compositionally biased region" description="Basic and acidic residues" evidence="1">
    <location>
        <begin position="42"/>
        <end position="64"/>
    </location>
</feature>
<feature type="compositionally biased region" description="Polar residues" evidence="1">
    <location>
        <begin position="582"/>
        <end position="623"/>
    </location>
</feature>
<sequence length="1009" mass="106785">MKHNIIIFLVLLSGTYTTVLCVRNQEDSHTLASSSHGSDPPSGERAETEGRELQVPKDPAEVQRLESGVPGGGLKGPVGPTQDLSDQVPDTESETKVVRGHDGPDVSLPKVEGDLKGPGNSDPGSGDLSLGPKPGLGAGVGTEDLTRRTGELGESGSSSSKTTREELPVPPEHPVQTRDENQNRGPEGAQNQRLSQGQDLRSTTTGHTINQLPAQPPQTPVVRRPEVPSPPVTPPLESRTKEVDINPVVNPGPNPTTDRGQPSTQGAPQPNPQGTPAASTGANATQGNVEATKDNQVKEVLMSSLKEMQANFDNVNSTELAQPPADKVEAAKKSLCESFKTDLVNVCTASGQNSSADLLALVNNYYRNNVCTTEHSLNQLFNKDGDFAYKLLAGHLAQFSKKAPNKSTQDVYDKSVPVVKKLAELMKNAELALVSEKVKGLLEKRNLVLTSALCAVANADPNVMASTQVEAGQVVLTLNQEDYIKETTEAFMKAYAPMADLLKEFDVMMPKLLEIFEAGFENKINMLTSLANSRKASTQPGVNAPGLAASGSAPGSSGAAASGAGSGTGPLPPATSRAPTGPLSTSQVTNPLQRQPATSSLNTETTRPLTTGVALNTRTTVGTGLTPGRPTMLQLLGDDDREVAAVHGHPSLIQKYKSLLQVNAGPETALSPDPTLRTSTSPGEVTPGGLTGQLSGRSGPGTGAPGEAGSQGVRGPQVGGNRPNGMEVLDRTTAGGVRPTDNSQHQLATSGSGPALPKLGAGAMSRAGAEAEVTGTGPLGVIGQIKNRLMSLVSRGGSEPQAPGRPSAPSEEALKRQRDIENEHQLFDEAMKQFVFLGIFKTVEGKFVAELDEQKVKALVRANLLTLNDFDSVYNLVVGPQRSLHSLYMFMEHMLLSPDADEKIKNLEDSNLLERIKKMVNPLEDLYEQIKANLPRLTLRRPTLGPESELEAPVRPSGEAPAEHVNRRGRFVLVSNSSGVNLSEHNLLLKLNKILQNLSARSGFKVSER</sequence>
<feature type="compositionally biased region" description="Basic and acidic residues" evidence="1">
    <location>
        <begin position="93"/>
        <end position="104"/>
    </location>
</feature>
<gene>
    <name evidence="3" type="ORF">MACJ_002144</name>
</gene>
<evidence type="ECO:0000256" key="2">
    <source>
        <dbReference type="SAM" id="SignalP"/>
    </source>
</evidence>
<evidence type="ECO:0000313" key="4">
    <source>
        <dbReference type="Proteomes" id="UP000244803"/>
    </source>
</evidence>
<keyword evidence="2" id="KW-0732">Signal</keyword>
<accession>A0A976M5M6</accession>
<proteinExistence type="predicted"/>
<feature type="chain" id="PRO_5037563722" evidence="2">
    <location>
        <begin position="22"/>
        <end position="1009"/>
    </location>
</feature>
<feature type="compositionally biased region" description="Polar residues" evidence="1">
    <location>
        <begin position="256"/>
        <end position="289"/>
    </location>
</feature>
<dbReference type="Proteomes" id="UP000244803">
    <property type="component" value="Chromosome 3"/>
</dbReference>
<organism evidence="3 4">
    <name type="scientific">Theileria orientalis</name>
    <dbReference type="NCBI Taxonomy" id="68886"/>
    <lineage>
        <taxon>Eukaryota</taxon>
        <taxon>Sar</taxon>
        <taxon>Alveolata</taxon>
        <taxon>Apicomplexa</taxon>
        <taxon>Aconoidasida</taxon>
        <taxon>Piroplasmida</taxon>
        <taxon>Theileriidae</taxon>
        <taxon>Theileria</taxon>
    </lineage>
</organism>
<feature type="region of interest" description="Disordered" evidence="1">
    <location>
        <begin position="536"/>
        <end position="629"/>
    </location>
</feature>
<feature type="compositionally biased region" description="Low complexity" evidence="1">
    <location>
        <begin position="544"/>
        <end position="563"/>
    </location>
</feature>
<feature type="compositionally biased region" description="Low complexity" evidence="1">
    <location>
        <begin position="152"/>
        <end position="161"/>
    </location>
</feature>
<evidence type="ECO:0000256" key="1">
    <source>
        <dbReference type="SAM" id="MobiDB-lite"/>
    </source>
</evidence>
<evidence type="ECO:0000313" key="3">
    <source>
        <dbReference type="EMBL" id="UKJ88898.2"/>
    </source>
</evidence>
<dbReference type="AlphaFoldDB" id="A0A976M5M6"/>
<name>A0A976M5M6_THEOR</name>
<feature type="signal peptide" evidence="2">
    <location>
        <begin position="1"/>
        <end position="21"/>
    </location>
</feature>
<feature type="region of interest" description="Disordered" evidence="1">
    <location>
        <begin position="794"/>
        <end position="814"/>
    </location>
</feature>
<feature type="region of interest" description="Disordered" evidence="1">
    <location>
        <begin position="665"/>
        <end position="756"/>
    </location>
</feature>
<protein>
    <submittedName>
        <fullName evidence="3">Uncharacterized protein</fullName>
    </submittedName>
</protein>
<dbReference type="EMBL" id="CP056066">
    <property type="protein sequence ID" value="UKJ88898.2"/>
    <property type="molecule type" value="Genomic_DNA"/>
</dbReference>
<reference evidence="3" key="1">
    <citation type="submission" date="2022-07" db="EMBL/GenBank/DDBJ databases">
        <title>Evaluation of T. orientalis genome assembly methods using nanopore sequencing and analysis of variation between genomes.</title>
        <authorList>
            <person name="Yam J."/>
            <person name="Micallef M.L."/>
            <person name="Liu M."/>
            <person name="Djordjevic S.P."/>
            <person name="Bogema D.R."/>
            <person name="Jenkins C."/>
        </authorList>
    </citation>
    <scope>NUCLEOTIDE SEQUENCE</scope>
    <source>
        <strain evidence="3">Fish Creek</strain>
    </source>
</reference>
<feature type="region of interest" description="Disordered" evidence="1">
    <location>
        <begin position="29"/>
        <end position="294"/>
    </location>
</feature>
<feature type="compositionally biased region" description="Polar residues" evidence="1">
    <location>
        <begin position="189"/>
        <end position="213"/>
    </location>
</feature>
<dbReference type="OrthoDB" id="423313at2759"/>
<feature type="compositionally biased region" description="Polar residues" evidence="1">
    <location>
        <begin position="740"/>
        <end position="752"/>
    </location>
</feature>